<name>A2EDW5_TRIV3</name>
<accession>A2EDW5</accession>
<gene>
    <name evidence="1" type="ORF">TVAG_363960</name>
</gene>
<dbReference type="KEGG" id="tva:4767097"/>
<organism evidence="1 2">
    <name type="scientific">Trichomonas vaginalis (strain ATCC PRA-98 / G3)</name>
    <dbReference type="NCBI Taxonomy" id="412133"/>
    <lineage>
        <taxon>Eukaryota</taxon>
        <taxon>Metamonada</taxon>
        <taxon>Parabasalia</taxon>
        <taxon>Trichomonadida</taxon>
        <taxon>Trichomonadidae</taxon>
        <taxon>Trichomonas</taxon>
    </lineage>
</organism>
<evidence type="ECO:0000313" key="1">
    <source>
        <dbReference type="EMBL" id="EAY09181.1"/>
    </source>
</evidence>
<protein>
    <submittedName>
        <fullName evidence="1">Uncharacterized protein</fullName>
    </submittedName>
</protein>
<reference evidence="1" key="2">
    <citation type="journal article" date="2007" name="Science">
        <title>Draft genome sequence of the sexually transmitted pathogen Trichomonas vaginalis.</title>
        <authorList>
            <person name="Carlton J.M."/>
            <person name="Hirt R.P."/>
            <person name="Silva J.C."/>
            <person name="Delcher A.L."/>
            <person name="Schatz M."/>
            <person name="Zhao Q."/>
            <person name="Wortman J.R."/>
            <person name="Bidwell S.L."/>
            <person name="Alsmark U.C.M."/>
            <person name="Besteiro S."/>
            <person name="Sicheritz-Ponten T."/>
            <person name="Noel C.J."/>
            <person name="Dacks J.B."/>
            <person name="Foster P.G."/>
            <person name="Simillion C."/>
            <person name="Van de Peer Y."/>
            <person name="Miranda-Saavedra D."/>
            <person name="Barton G.J."/>
            <person name="Westrop G.D."/>
            <person name="Mueller S."/>
            <person name="Dessi D."/>
            <person name="Fiori P.L."/>
            <person name="Ren Q."/>
            <person name="Paulsen I."/>
            <person name="Zhang H."/>
            <person name="Bastida-Corcuera F.D."/>
            <person name="Simoes-Barbosa A."/>
            <person name="Brown M.T."/>
            <person name="Hayes R.D."/>
            <person name="Mukherjee M."/>
            <person name="Okumura C.Y."/>
            <person name="Schneider R."/>
            <person name="Smith A.J."/>
            <person name="Vanacova S."/>
            <person name="Villalvazo M."/>
            <person name="Haas B.J."/>
            <person name="Pertea M."/>
            <person name="Feldblyum T.V."/>
            <person name="Utterback T.R."/>
            <person name="Shu C.L."/>
            <person name="Osoegawa K."/>
            <person name="de Jong P.J."/>
            <person name="Hrdy I."/>
            <person name="Horvathova L."/>
            <person name="Zubacova Z."/>
            <person name="Dolezal P."/>
            <person name="Malik S.B."/>
            <person name="Logsdon J.M. Jr."/>
            <person name="Henze K."/>
            <person name="Gupta A."/>
            <person name="Wang C.C."/>
            <person name="Dunne R.L."/>
            <person name="Upcroft J.A."/>
            <person name="Upcroft P."/>
            <person name="White O."/>
            <person name="Salzberg S.L."/>
            <person name="Tang P."/>
            <person name="Chiu C.-H."/>
            <person name="Lee Y.-S."/>
            <person name="Embley T.M."/>
            <person name="Coombs G.H."/>
            <person name="Mottram J.C."/>
            <person name="Tachezy J."/>
            <person name="Fraser-Liggett C.M."/>
            <person name="Johnson P.J."/>
        </authorList>
    </citation>
    <scope>NUCLEOTIDE SEQUENCE [LARGE SCALE GENOMIC DNA]</scope>
    <source>
        <strain evidence="1">G3</strain>
    </source>
</reference>
<keyword evidence="2" id="KW-1185">Reference proteome</keyword>
<dbReference type="EMBL" id="DS113363">
    <property type="protein sequence ID" value="EAY09181.1"/>
    <property type="molecule type" value="Genomic_DNA"/>
</dbReference>
<dbReference type="AlphaFoldDB" id="A2EDW5"/>
<dbReference type="VEuPathDB" id="TrichDB:TVAGG3_0948330"/>
<sequence length="530" mass="61627">MNSIQFLTFPEIQTIISKISDLYYKELGFSYKIINDNPGDELIPENFNPKILIFLPKEEIVPSPSIVYGTSIYNLATTLRVENDVFVSNFLYKKFIFDVRDQTIKFEKGNTPFGKHIALVYRFYQKNDTCVLNIPSFVLRHEKTKIYRYENDTKVETITCYNMNTDKNEQIKHSWNIRLSCQEKDTDLLLMDTYDDVYYFEYDPGRILLSTNPIPSICGKSVLVMKSYQQIKRIVWINNTLVSNKDSDFVTFSHFNSDLKDQTVVYTNYFVPAIVTKEMYTPPQLIVELINDKNKIENFVVTNMLNGKIVKKYSIDESIDFNLPVVLFQTILINQNNIIPFLFNEKLISDKCYIANRKNIKNVTESERFVQIQKDDFSFYFLNLKEPTLVSYCLSGSPPTVIASLAKYFLLYVFDLKVISSGKTITIDPDGLINIDQLQNVSQIEIIHKSKQIKIYEISLKVNSHKTSREPEITSYFDGSYKKIPLQSKDKENFYYLLDKSSKVTKIVIPDEINLVFFDCSLITSTSLLI</sequence>
<proteinExistence type="predicted"/>
<dbReference type="InParanoid" id="A2EDW5"/>
<dbReference type="Proteomes" id="UP000001542">
    <property type="component" value="Unassembled WGS sequence"/>
</dbReference>
<dbReference type="VEuPathDB" id="TrichDB:TVAG_363960"/>
<evidence type="ECO:0000313" key="2">
    <source>
        <dbReference type="Proteomes" id="UP000001542"/>
    </source>
</evidence>
<reference evidence="1" key="1">
    <citation type="submission" date="2006-10" db="EMBL/GenBank/DDBJ databases">
        <authorList>
            <person name="Amadeo P."/>
            <person name="Zhao Q."/>
            <person name="Wortman J."/>
            <person name="Fraser-Liggett C."/>
            <person name="Carlton J."/>
        </authorList>
    </citation>
    <scope>NUCLEOTIDE SEQUENCE</scope>
    <source>
        <strain evidence="1">G3</strain>
    </source>
</reference>
<dbReference type="RefSeq" id="XP_001321404.1">
    <property type="nucleotide sequence ID" value="XM_001321369.1"/>
</dbReference>